<evidence type="ECO:0000313" key="2">
    <source>
        <dbReference type="Proteomes" id="UP001291306"/>
    </source>
</evidence>
<comment type="caution">
    <text evidence="1">The sequence shown here is derived from an EMBL/GenBank/DDBJ whole genome shotgun (WGS) entry which is preliminary data.</text>
</comment>
<gene>
    <name evidence="1" type="ORF">GNF79_14365</name>
</gene>
<proteinExistence type="predicted"/>
<dbReference type="Proteomes" id="UP001291306">
    <property type="component" value="Unassembled WGS sequence"/>
</dbReference>
<reference evidence="1" key="1">
    <citation type="submission" date="2019-11" db="EMBL/GenBank/DDBJ databases">
        <title>Characterization of Clostridium perfringens isolates from swine manure treated agricultural soils.</title>
        <authorList>
            <person name="Wushke S.T."/>
        </authorList>
    </citation>
    <scope>NUCLEOTIDE SEQUENCE</scope>
    <source>
        <strain evidence="1">X26</strain>
    </source>
</reference>
<accession>A0AAW9IGK9</accession>
<name>A0AAW9IGK9_CLOPF</name>
<organism evidence="1 2">
    <name type="scientific">Clostridium perfringens</name>
    <dbReference type="NCBI Taxonomy" id="1502"/>
    <lineage>
        <taxon>Bacteria</taxon>
        <taxon>Bacillati</taxon>
        <taxon>Bacillota</taxon>
        <taxon>Clostridia</taxon>
        <taxon>Eubacteriales</taxon>
        <taxon>Clostridiaceae</taxon>
        <taxon>Clostridium</taxon>
    </lineage>
</organism>
<evidence type="ECO:0000313" key="1">
    <source>
        <dbReference type="EMBL" id="MDZ5000239.1"/>
    </source>
</evidence>
<sequence length="96" mass="11437">MRSEDYNKCFLDIRDKLNDLNNYLNTNTKMYREMQERIKKVSEKYPEIKEIDEINLNDFDSLNIDFIGEILGLPTTKEMQSIINQKIESGEIKLDK</sequence>
<dbReference type="EMBL" id="WNVC01000140">
    <property type="protein sequence ID" value="MDZ5000239.1"/>
    <property type="molecule type" value="Genomic_DNA"/>
</dbReference>
<dbReference type="AlphaFoldDB" id="A0AAW9IGK9"/>
<protein>
    <submittedName>
        <fullName evidence="1">Uncharacterized protein</fullName>
    </submittedName>
</protein>